<dbReference type="Pfam" id="PF01266">
    <property type="entry name" value="DAO"/>
    <property type="match status" value="1"/>
</dbReference>
<dbReference type="NCBIfam" id="NF008726">
    <property type="entry name" value="PRK11728.1"/>
    <property type="match status" value="1"/>
</dbReference>
<evidence type="ECO:0000256" key="1">
    <source>
        <dbReference type="ARBA" id="ARBA00001974"/>
    </source>
</evidence>
<feature type="domain" description="FAD dependent oxidoreductase" evidence="6">
    <location>
        <begin position="11"/>
        <end position="404"/>
    </location>
</feature>
<keyword evidence="4" id="KW-0560">Oxidoreductase</keyword>
<evidence type="ECO:0000256" key="4">
    <source>
        <dbReference type="ARBA" id="ARBA00023002"/>
    </source>
</evidence>
<comment type="cofactor">
    <cofactor evidence="1">
        <name>FAD</name>
        <dbReference type="ChEBI" id="CHEBI:57692"/>
    </cofactor>
</comment>
<accession>A0ABQ1QAG0</accession>
<gene>
    <name evidence="7" type="ORF">GCM10007231_19960</name>
</gene>
<evidence type="ECO:0000259" key="6">
    <source>
        <dbReference type="Pfam" id="PF01266"/>
    </source>
</evidence>
<comment type="caution">
    <text evidence="7">The sequence shown here is derived from an EMBL/GenBank/DDBJ whole genome shotgun (WGS) entry which is preliminary data.</text>
</comment>
<keyword evidence="2" id="KW-0285">Flavoprotein</keyword>
<name>A0ABQ1QAG0_9ACTN</name>
<proteinExistence type="inferred from homology"/>
<reference evidence="8" key="1">
    <citation type="journal article" date="2019" name="Int. J. Syst. Evol. Microbiol.">
        <title>The Global Catalogue of Microorganisms (GCM) 10K type strain sequencing project: providing services to taxonomists for standard genome sequencing and annotation.</title>
        <authorList>
            <consortium name="The Broad Institute Genomics Platform"/>
            <consortium name="The Broad Institute Genome Sequencing Center for Infectious Disease"/>
            <person name="Wu L."/>
            <person name="Ma J."/>
        </authorList>
    </citation>
    <scope>NUCLEOTIDE SEQUENCE [LARGE SCALE GENOMIC DNA]</scope>
    <source>
        <strain evidence="8">CCM 7403</strain>
    </source>
</reference>
<dbReference type="EMBL" id="BMCK01000003">
    <property type="protein sequence ID" value="GGD20827.1"/>
    <property type="molecule type" value="Genomic_DNA"/>
</dbReference>
<evidence type="ECO:0000313" key="8">
    <source>
        <dbReference type="Proteomes" id="UP000630594"/>
    </source>
</evidence>
<dbReference type="InterPro" id="IPR036188">
    <property type="entry name" value="FAD/NAD-bd_sf"/>
</dbReference>
<evidence type="ECO:0000256" key="3">
    <source>
        <dbReference type="ARBA" id="ARBA00022827"/>
    </source>
</evidence>
<evidence type="ECO:0000256" key="2">
    <source>
        <dbReference type="ARBA" id="ARBA00022630"/>
    </source>
</evidence>
<evidence type="ECO:0000313" key="7">
    <source>
        <dbReference type="EMBL" id="GGD20827.1"/>
    </source>
</evidence>
<comment type="similarity">
    <text evidence="5">Belongs to the L2HGDH family.</text>
</comment>
<keyword evidence="3" id="KW-0274">FAD</keyword>
<keyword evidence="8" id="KW-1185">Reference proteome</keyword>
<dbReference type="InterPro" id="IPR006076">
    <property type="entry name" value="FAD-dep_OxRdtase"/>
</dbReference>
<dbReference type="Gene3D" id="3.50.50.60">
    <property type="entry name" value="FAD/NAD(P)-binding domain"/>
    <property type="match status" value="1"/>
</dbReference>
<dbReference type="PANTHER" id="PTHR43104">
    <property type="entry name" value="L-2-HYDROXYGLUTARATE DEHYDROGENASE, MITOCHONDRIAL"/>
    <property type="match status" value="1"/>
</dbReference>
<dbReference type="Proteomes" id="UP000630594">
    <property type="component" value="Unassembled WGS sequence"/>
</dbReference>
<organism evidence="7 8">
    <name type="scientific">Nocardioides daphniae</name>
    <dbReference type="NCBI Taxonomy" id="402297"/>
    <lineage>
        <taxon>Bacteria</taxon>
        <taxon>Bacillati</taxon>
        <taxon>Actinomycetota</taxon>
        <taxon>Actinomycetes</taxon>
        <taxon>Propionibacteriales</taxon>
        <taxon>Nocardioidaceae</taxon>
        <taxon>Nocardioides</taxon>
    </lineage>
</organism>
<protein>
    <submittedName>
        <fullName evidence="7">Hydroxyglutarate oxidase</fullName>
    </submittedName>
</protein>
<sequence>MDAMSSSAAYDLVVVGGGIVGLACAREWLRHRPGARVAVVEAEAEVAAHQTGHNSGVVHGGLYYEPGSLKARLCVEGAAMMYAYAAEHGIAHERCGKLVVALRPDELGRLDELERRGHANRVPGLRRVGAEELREVEPNATGIAALHAPGTGIIDYAAVARQVARDLEAAGAEVLLSTRVTGLREDASCVVEAVGPTGPVRLRAARVITCGGLWADRMARVSGADPDPRIVPFRGAYLRLKPTATPVVRGMVYPVPDPALPFLGVHVHRTIDGHVMIGPTAMLVGSRDGYRLSTLRPRDLAETLAWPGTWRVARRFWRTGVDEVATAASRRRQLAAARAYVPSLRAEELDGTQHAGVRAQAVGRDGTLVDDFVLSRSGAVTHVRNAPSPAATSAFALARELVDRVKA</sequence>
<evidence type="ECO:0000256" key="5">
    <source>
        <dbReference type="ARBA" id="ARBA00037941"/>
    </source>
</evidence>
<dbReference type="PANTHER" id="PTHR43104:SF2">
    <property type="entry name" value="L-2-HYDROXYGLUTARATE DEHYDROGENASE, MITOCHONDRIAL"/>
    <property type="match status" value="1"/>
</dbReference>
<dbReference type="Gene3D" id="3.30.9.10">
    <property type="entry name" value="D-Amino Acid Oxidase, subunit A, domain 2"/>
    <property type="match status" value="1"/>
</dbReference>
<dbReference type="SUPFAM" id="SSF51905">
    <property type="entry name" value="FAD/NAD(P)-binding domain"/>
    <property type="match status" value="1"/>
</dbReference>